<gene>
    <name evidence="2" type="ORF">F4Y60_05745</name>
</gene>
<proteinExistence type="predicted"/>
<organism evidence="2">
    <name type="scientific">Boseongicola sp. SB0664_bin_43</name>
    <dbReference type="NCBI Taxonomy" id="2604844"/>
    <lineage>
        <taxon>Bacteria</taxon>
        <taxon>Pseudomonadati</taxon>
        <taxon>Pseudomonadota</taxon>
        <taxon>Alphaproteobacteria</taxon>
        <taxon>Rhodobacterales</taxon>
        <taxon>Paracoccaceae</taxon>
        <taxon>Boseongicola</taxon>
    </lineage>
</organism>
<dbReference type="EMBL" id="VXRY01000233">
    <property type="protein sequence ID" value="MXY33584.1"/>
    <property type="molecule type" value="Genomic_DNA"/>
</dbReference>
<evidence type="ECO:0000256" key="1">
    <source>
        <dbReference type="SAM" id="MobiDB-lite"/>
    </source>
</evidence>
<evidence type="ECO:0000313" key="2">
    <source>
        <dbReference type="EMBL" id="MXY33584.1"/>
    </source>
</evidence>
<dbReference type="AlphaFoldDB" id="A0A6B0XXX3"/>
<evidence type="ECO:0008006" key="3">
    <source>
        <dbReference type="Google" id="ProtNLM"/>
    </source>
</evidence>
<feature type="region of interest" description="Disordered" evidence="1">
    <location>
        <begin position="31"/>
        <end position="64"/>
    </location>
</feature>
<sequence length="80" mass="9154">MRSYISLMDRLRRPNDMNQLAKHIVDVATGEIDEPEESPKERRARNAGWKGGPARARALTPNRRSEIARLAAQARWKKMG</sequence>
<name>A0A6B0XXX3_9RHOB</name>
<accession>A0A6B0XXX3</accession>
<comment type="caution">
    <text evidence="2">The sequence shown here is derived from an EMBL/GenBank/DDBJ whole genome shotgun (WGS) entry which is preliminary data.</text>
</comment>
<reference evidence="2" key="1">
    <citation type="submission" date="2019-09" db="EMBL/GenBank/DDBJ databases">
        <title>Characterisation of the sponge microbiome using genome-centric metagenomics.</title>
        <authorList>
            <person name="Engelberts J.P."/>
            <person name="Robbins S.J."/>
            <person name="De Goeij J.M."/>
            <person name="Aranda M."/>
            <person name="Bell S.C."/>
            <person name="Webster N.S."/>
        </authorList>
    </citation>
    <scope>NUCLEOTIDE SEQUENCE</scope>
    <source>
        <strain evidence="2">SB0664_bin_43</strain>
    </source>
</reference>
<protein>
    <recommendedName>
        <fullName evidence="3">Histone H1</fullName>
    </recommendedName>
</protein>